<keyword evidence="2" id="KW-0812">Transmembrane</keyword>
<accession>A0A0A9ZE72</accession>
<dbReference type="EMBL" id="GBHO01000042">
    <property type="protein sequence ID" value="JAG43562.1"/>
    <property type="molecule type" value="Transcribed_RNA"/>
</dbReference>
<dbReference type="InterPro" id="IPR014784">
    <property type="entry name" value="Cu2_ascorb_mOase-like_C"/>
</dbReference>
<dbReference type="GO" id="GO:0042421">
    <property type="term" value="P:norepinephrine biosynthetic process"/>
    <property type="evidence" value="ECO:0007669"/>
    <property type="project" value="TreeGrafter"/>
</dbReference>
<feature type="non-terminal residue" evidence="4">
    <location>
        <position position="1"/>
    </location>
</feature>
<gene>
    <name evidence="4" type="ORF">CM83_8958</name>
</gene>
<feature type="transmembrane region" description="Helical" evidence="2">
    <location>
        <begin position="205"/>
        <end position="227"/>
    </location>
</feature>
<evidence type="ECO:0000256" key="2">
    <source>
        <dbReference type="SAM" id="Phobius"/>
    </source>
</evidence>
<dbReference type="InterPro" id="IPR000945">
    <property type="entry name" value="DBH-like"/>
</dbReference>
<evidence type="ECO:0000313" key="4">
    <source>
        <dbReference type="EMBL" id="JAG43562.1"/>
    </source>
</evidence>
<proteinExistence type="predicted"/>
<dbReference type="PANTHER" id="PTHR10157:SF23">
    <property type="entry name" value="MOXD1 HOMOLOG 1"/>
    <property type="match status" value="1"/>
</dbReference>
<dbReference type="Pfam" id="PF03712">
    <property type="entry name" value="Cu2_monoox_C"/>
    <property type="match status" value="1"/>
</dbReference>
<dbReference type="Gene3D" id="2.60.120.230">
    <property type="match status" value="1"/>
</dbReference>
<keyword evidence="2" id="KW-0472">Membrane</keyword>
<keyword evidence="2" id="KW-1133">Transmembrane helix</keyword>
<feature type="domain" description="Copper type II ascorbate-dependent monooxygenase C-terminal" evidence="3">
    <location>
        <begin position="2"/>
        <end position="44"/>
    </location>
</feature>
<dbReference type="GO" id="GO:0030667">
    <property type="term" value="C:secretory granule membrane"/>
    <property type="evidence" value="ECO:0007669"/>
    <property type="project" value="TreeGrafter"/>
</dbReference>
<dbReference type="GO" id="GO:0005615">
    <property type="term" value="C:extracellular space"/>
    <property type="evidence" value="ECO:0007669"/>
    <property type="project" value="TreeGrafter"/>
</dbReference>
<dbReference type="AlphaFoldDB" id="A0A0A9ZE72"/>
<dbReference type="GO" id="GO:0042420">
    <property type="term" value="P:dopamine catabolic process"/>
    <property type="evidence" value="ECO:0007669"/>
    <property type="project" value="TreeGrafter"/>
</dbReference>
<keyword evidence="1" id="KW-1015">Disulfide bond</keyword>
<dbReference type="InterPro" id="IPR008977">
    <property type="entry name" value="PHM/PNGase_F_dom_sf"/>
</dbReference>
<sequence length="229" mass="26342">INRTRITFGGYTVRDETCLAYVLYYPRAALSSCTSMTPTDFFFETFGIHEFYGKNMSDVEELVLNESEEKLKELVPHVPMQSLFFRFDGGGFNLDKNKQPPSVLKAMVEINNENAEGDTIFSDLIIHKPKEFENKSFTAHLKDLPWHDKEFAKSVETILNERRHQTFCRLQNSDPAMPISVYVFPNYSVPTAPKNRKVCQPRQNASISITSSPWLTFSLFLIASIWYST</sequence>
<dbReference type="PANTHER" id="PTHR10157">
    <property type="entry name" value="DOPAMINE BETA HYDROXYLASE RELATED"/>
    <property type="match status" value="1"/>
</dbReference>
<evidence type="ECO:0000259" key="3">
    <source>
        <dbReference type="Pfam" id="PF03712"/>
    </source>
</evidence>
<evidence type="ECO:0000256" key="1">
    <source>
        <dbReference type="ARBA" id="ARBA00023157"/>
    </source>
</evidence>
<protein>
    <recommendedName>
        <fullName evidence="3">Copper type II ascorbate-dependent monooxygenase C-terminal domain-containing protein</fullName>
    </recommendedName>
</protein>
<organism evidence="4">
    <name type="scientific">Lygus hesperus</name>
    <name type="common">Western plant bug</name>
    <dbReference type="NCBI Taxonomy" id="30085"/>
    <lineage>
        <taxon>Eukaryota</taxon>
        <taxon>Metazoa</taxon>
        <taxon>Ecdysozoa</taxon>
        <taxon>Arthropoda</taxon>
        <taxon>Hexapoda</taxon>
        <taxon>Insecta</taxon>
        <taxon>Pterygota</taxon>
        <taxon>Neoptera</taxon>
        <taxon>Paraneoptera</taxon>
        <taxon>Hemiptera</taxon>
        <taxon>Heteroptera</taxon>
        <taxon>Panheteroptera</taxon>
        <taxon>Cimicomorpha</taxon>
        <taxon>Miridae</taxon>
        <taxon>Mirini</taxon>
        <taxon>Lygus</taxon>
    </lineage>
</organism>
<dbReference type="GO" id="GO:0004500">
    <property type="term" value="F:dopamine beta-monooxygenase activity"/>
    <property type="evidence" value="ECO:0007669"/>
    <property type="project" value="InterPro"/>
</dbReference>
<name>A0A0A9ZE72_LYGHE</name>
<dbReference type="SUPFAM" id="SSF49742">
    <property type="entry name" value="PHM/PNGase F"/>
    <property type="match status" value="1"/>
</dbReference>
<reference evidence="4" key="2">
    <citation type="submission" date="2014-07" db="EMBL/GenBank/DDBJ databases">
        <authorList>
            <person name="Hull J."/>
        </authorList>
    </citation>
    <scope>NUCLEOTIDE SEQUENCE</scope>
</reference>
<reference evidence="4" key="1">
    <citation type="journal article" date="2014" name="PLoS ONE">
        <title>Transcriptome-Based Identification of ABC Transporters in the Western Tarnished Plant Bug Lygus hesperus.</title>
        <authorList>
            <person name="Hull J.J."/>
            <person name="Chaney K."/>
            <person name="Geib S.M."/>
            <person name="Fabrick J.A."/>
            <person name="Brent C.S."/>
            <person name="Walsh D."/>
            <person name="Lavine L.C."/>
        </authorList>
    </citation>
    <scope>NUCLEOTIDE SEQUENCE</scope>
</reference>
<dbReference type="GO" id="GO:0005507">
    <property type="term" value="F:copper ion binding"/>
    <property type="evidence" value="ECO:0007669"/>
    <property type="project" value="TreeGrafter"/>
</dbReference>
<dbReference type="InterPro" id="IPR024548">
    <property type="entry name" value="Cu2_monoox_C"/>
</dbReference>
<dbReference type="GO" id="GO:0006589">
    <property type="term" value="P:octopamine biosynthetic process"/>
    <property type="evidence" value="ECO:0007669"/>
    <property type="project" value="TreeGrafter"/>
</dbReference>